<dbReference type="SUPFAM" id="SSF55186">
    <property type="entry name" value="ThrRS/AlaRS common domain"/>
    <property type="match status" value="1"/>
</dbReference>
<organism evidence="2 3">
    <name type="scientific">Streptosporangium brasiliense</name>
    <dbReference type="NCBI Taxonomy" id="47480"/>
    <lineage>
        <taxon>Bacteria</taxon>
        <taxon>Bacillati</taxon>
        <taxon>Actinomycetota</taxon>
        <taxon>Actinomycetes</taxon>
        <taxon>Streptosporangiales</taxon>
        <taxon>Streptosporangiaceae</taxon>
        <taxon>Streptosporangium</taxon>
    </lineage>
</organism>
<evidence type="ECO:0000259" key="1">
    <source>
        <dbReference type="SMART" id="SM00863"/>
    </source>
</evidence>
<evidence type="ECO:0000313" key="2">
    <source>
        <dbReference type="EMBL" id="MDP9868448.1"/>
    </source>
</evidence>
<name>A0ABT9RH63_9ACTN</name>
<accession>A0ABT9RH63</accession>
<dbReference type="RefSeq" id="WP_306871326.1">
    <property type="nucleotide sequence ID" value="NZ_JAUSRB010000002.1"/>
</dbReference>
<reference evidence="2 3" key="1">
    <citation type="submission" date="2023-07" db="EMBL/GenBank/DDBJ databases">
        <title>Sequencing the genomes of 1000 actinobacteria strains.</title>
        <authorList>
            <person name="Klenk H.-P."/>
        </authorList>
    </citation>
    <scope>NUCLEOTIDE SEQUENCE [LARGE SCALE GENOMIC DNA]</scope>
    <source>
        <strain evidence="2 3">DSM 44109</strain>
    </source>
</reference>
<proteinExistence type="predicted"/>
<dbReference type="EMBL" id="JAUSRB010000002">
    <property type="protein sequence ID" value="MDP9868448.1"/>
    <property type="molecule type" value="Genomic_DNA"/>
</dbReference>
<evidence type="ECO:0000313" key="3">
    <source>
        <dbReference type="Proteomes" id="UP001230426"/>
    </source>
</evidence>
<dbReference type="InterPro" id="IPR018163">
    <property type="entry name" value="Thr/Ala-tRNA-synth_IIc_edit"/>
</dbReference>
<dbReference type="InterPro" id="IPR012947">
    <property type="entry name" value="tRNA_SAD"/>
</dbReference>
<feature type="domain" description="Threonyl/alanyl tRNA synthetase SAD" evidence="1">
    <location>
        <begin position="75"/>
        <end position="117"/>
    </location>
</feature>
<protein>
    <recommendedName>
        <fullName evidence="1">Threonyl/alanyl tRNA synthetase SAD domain-containing protein</fullName>
    </recommendedName>
</protein>
<comment type="caution">
    <text evidence="2">The sequence shown here is derived from an EMBL/GenBank/DDBJ whole genome shotgun (WGS) entry which is preliminary data.</text>
</comment>
<gene>
    <name evidence="2" type="ORF">J2S55_007714</name>
</gene>
<dbReference type="SMART" id="SM00863">
    <property type="entry name" value="tRNA_SAD"/>
    <property type="match status" value="1"/>
</dbReference>
<keyword evidence="3" id="KW-1185">Reference proteome</keyword>
<sequence length="125" mass="13209">MGPRRGLEDRPLACMSVVSCAVTTRARIEFTPPETGAHLADAEERDKAADRLRASVGMAIADDLPVTAGHDGEGRRVVRLGDLHTAPCGGTHVRSLAELEQVTIPAVKLKKGRVRVSYSASPVAG</sequence>
<dbReference type="Gene3D" id="3.30.980.10">
    <property type="entry name" value="Threonyl-trna Synthetase, Chain A, domain 2"/>
    <property type="match status" value="1"/>
</dbReference>
<dbReference type="Pfam" id="PF07973">
    <property type="entry name" value="tRNA_SAD"/>
    <property type="match status" value="1"/>
</dbReference>
<dbReference type="Proteomes" id="UP001230426">
    <property type="component" value="Unassembled WGS sequence"/>
</dbReference>